<dbReference type="InterPro" id="IPR000626">
    <property type="entry name" value="Ubiquitin-like_dom"/>
</dbReference>
<name>A0AAV1EEY9_OLDCO</name>
<accession>A0AAV1EEY9</accession>
<feature type="domain" description="Ubiquitin-like" evidence="3">
    <location>
        <begin position="42"/>
        <end position="113"/>
    </location>
</feature>
<evidence type="ECO:0000313" key="4">
    <source>
        <dbReference type="EMBL" id="CAI9118141.1"/>
    </source>
</evidence>
<dbReference type="AlphaFoldDB" id="A0AAV1EEY9"/>
<dbReference type="InterPro" id="IPR050158">
    <property type="entry name" value="Ubiquitin_ubiquitin-like"/>
</dbReference>
<evidence type="ECO:0000313" key="5">
    <source>
        <dbReference type="Proteomes" id="UP001161247"/>
    </source>
</evidence>
<evidence type="ECO:0000256" key="1">
    <source>
        <dbReference type="ARBA" id="ARBA00022499"/>
    </source>
</evidence>
<organism evidence="4 5">
    <name type="scientific">Oldenlandia corymbosa var. corymbosa</name>
    <dbReference type="NCBI Taxonomy" id="529605"/>
    <lineage>
        <taxon>Eukaryota</taxon>
        <taxon>Viridiplantae</taxon>
        <taxon>Streptophyta</taxon>
        <taxon>Embryophyta</taxon>
        <taxon>Tracheophyta</taxon>
        <taxon>Spermatophyta</taxon>
        <taxon>Magnoliopsida</taxon>
        <taxon>eudicotyledons</taxon>
        <taxon>Gunneridae</taxon>
        <taxon>Pentapetalae</taxon>
        <taxon>asterids</taxon>
        <taxon>lamiids</taxon>
        <taxon>Gentianales</taxon>
        <taxon>Rubiaceae</taxon>
        <taxon>Rubioideae</taxon>
        <taxon>Spermacoceae</taxon>
        <taxon>Hedyotis-Oldenlandia complex</taxon>
        <taxon>Oldenlandia</taxon>
    </lineage>
</organism>
<dbReference type="Pfam" id="PF00240">
    <property type="entry name" value="ubiquitin"/>
    <property type="match status" value="2"/>
</dbReference>
<evidence type="ECO:0000259" key="3">
    <source>
        <dbReference type="PROSITE" id="PS50053"/>
    </source>
</evidence>
<reference evidence="4" key="1">
    <citation type="submission" date="2023-03" db="EMBL/GenBank/DDBJ databases">
        <authorList>
            <person name="Julca I."/>
        </authorList>
    </citation>
    <scope>NUCLEOTIDE SEQUENCE</scope>
</reference>
<proteinExistence type="predicted"/>
<feature type="domain" description="Ubiquitin-like" evidence="3">
    <location>
        <begin position="118"/>
        <end position="193"/>
    </location>
</feature>
<dbReference type="EMBL" id="OX459126">
    <property type="protein sequence ID" value="CAI9118141.1"/>
    <property type="molecule type" value="Genomic_DNA"/>
</dbReference>
<gene>
    <name evidence="4" type="ORF">OLC1_LOCUS24085</name>
</gene>
<evidence type="ECO:0000256" key="2">
    <source>
        <dbReference type="ARBA" id="ARBA00022843"/>
    </source>
</evidence>
<dbReference type="InterPro" id="IPR019956">
    <property type="entry name" value="Ubiquitin_dom"/>
</dbReference>
<dbReference type="InterPro" id="IPR029071">
    <property type="entry name" value="Ubiquitin-like_domsf"/>
</dbReference>
<dbReference type="PANTHER" id="PTHR10666">
    <property type="entry name" value="UBIQUITIN"/>
    <property type="match status" value="1"/>
</dbReference>
<keyword evidence="5" id="KW-1185">Reference proteome</keyword>
<dbReference type="Proteomes" id="UP001161247">
    <property type="component" value="Chromosome 9"/>
</dbReference>
<keyword evidence="2" id="KW-0832">Ubl conjugation</keyword>
<dbReference type="CDD" id="cd17039">
    <property type="entry name" value="Ubl_ubiquitin_like"/>
    <property type="match status" value="2"/>
</dbReference>
<protein>
    <submittedName>
        <fullName evidence="4">OLC1v1019665C2</fullName>
    </submittedName>
</protein>
<dbReference type="Gene3D" id="3.10.20.90">
    <property type="entry name" value="Phosphatidylinositol 3-kinase Catalytic Subunit, Chain A, domain 1"/>
    <property type="match status" value="2"/>
</dbReference>
<dbReference type="PROSITE" id="PS50053">
    <property type="entry name" value="UBIQUITIN_2"/>
    <property type="match status" value="2"/>
</dbReference>
<keyword evidence="1" id="KW-1017">Isopeptide bond</keyword>
<dbReference type="SUPFAM" id="SSF54236">
    <property type="entry name" value="Ubiquitin-like"/>
    <property type="match status" value="2"/>
</dbReference>
<dbReference type="SMART" id="SM00213">
    <property type="entry name" value="UBQ"/>
    <property type="match status" value="2"/>
</dbReference>
<dbReference type="PRINTS" id="PR00348">
    <property type="entry name" value="UBIQUITIN"/>
</dbReference>
<dbReference type="GO" id="GO:0003729">
    <property type="term" value="F:mRNA binding"/>
    <property type="evidence" value="ECO:0007669"/>
    <property type="project" value="UniProtKB-ARBA"/>
</dbReference>
<sequence length="223" mass="25042">MEGNRSSGQNNNGEEQRVILWNVEVWSLSTNSLKFRSCSSVLQINVSLSLVKRVGLAVKRSDTVRDLKELLNEKEGISENLQHLFFSGERLRDDQMLVDCGIQQNSALLCFVKNIVPLKLFVKLTNNQKVAVIARSCDTIKDVRSSILATERIHSDDFNLVYAGKLLENDKTLASLNIQGGVTLHMIRTPRDALIISVKMPTGRILKMKVKMLYTVADIKTLV</sequence>